<comment type="caution">
    <text evidence="1">The sequence shown here is derived from an EMBL/GenBank/DDBJ whole genome shotgun (WGS) entry which is preliminary data.</text>
</comment>
<evidence type="ECO:0000313" key="2">
    <source>
        <dbReference type="Proteomes" id="UP001167160"/>
    </source>
</evidence>
<proteinExistence type="predicted"/>
<organism evidence="1 2">
    <name type="scientific">Streptomyces meridianus</name>
    <dbReference type="NCBI Taxonomy" id="2938945"/>
    <lineage>
        <taxon>Bacteria</taxon>
        <taxon>Bacillati</taxon>
        <taxon>Actinomycetota</taxon>
        <taxon>Actinomycetes</taxon>
        <taxon>Kitasatosporales</taxon>
        <taxon>Streptomycetaceae</taxon>
        <taxon>Streptomyces</taxon>
    </lineage>
</organism>
<reference evidence="1" key="1">
    <citation type="journal article" date="2023" name="Int. J. Syst. Evol. Microbiol.">
        <title>Streptomyces meridianus sp. nov. isolated from brackish water of the Tagus estuary in Alcochete, Portugal.</title>
        <authorList>
            <person name="Santos J.D.N."/>
            <person name="Klimek D."/>
            <person name="Calusinska M."/>
            <person name="Lobo Da Cunha A."/>
            <person name="Catita J."/>
            <person name="Goncalves H."/>
            <person name="Gonzalez I."/>
            <person name="Reyes F."/>
            <person name="Lage O.M."/>
        </authorList>
    </citation>
    <scope>NUCLEOTIDE SEQUENCE</scope>
    <source>
        <strain evidence="1">MTZ3.1</strain>
    </source>
</reference>
<evidence type="ECO:0000313" key="1">
    <source>
        <dbReference type="EMBL" id="MCM2577558.1"/>
    </source>
</evidence>
<gene>
    <name evidence="1" type="ORF">M1E25_09355</name>
</gene>
<sequence>MPLPPSEDAVTEAISSATEAVIELREALTAARVTLPSLSIDLVSCTSLLEPRPLVDLGRCNLDTTRALATALRKGAPR</sequence>
<keyword evidence="2" id="KW-1185">Reference proteome</keyword>
<name>A0ABT0X4U9_9ACTN</name>
<dbReference type="EMBL" id="JAMQGM010000019">
    <property type="protein sequence ID" value="MCM2577558.1"/>
    <property type="molecule type" value="Genomic_DNA"/>
</dbReference>
<dbReference type="Proteomes" id="UP001167160">
    <property type="component" value="Unassembled WGS sequence"/>
</dbReference>
<dbReference type="RefSeq" id="WP_251412509.1">
    <property type="nucleotide sequence ID" value="NZ_JAMQGM010000019.1"/>
</dbReference>
<protein>
    <submittedName>
        <fullName evidence="1">Uncharacterized protein</fullName>
    </submittedName>
</protein>
<accession>A0ABT0X4U9</accession>